<proteinExistence type="predicted"/>
<gene>
    <name evidence="2" type="ORF">KCG35_23050</name>
</gene>
<dbReference type="EMBL" id="JAGSOY010000121">
    <property type="protein sequence ID" value="MBU2713936.1"/>
    <property type="molecule type" value="Genomic_DNA"/>
</dbReference>
<keyword evidence="1" id="KW-0812">Transmembrane</keyword>
<name>A0ABS5ZIM9_9GAMM</name>
<evidence type="ECO:0008006" key="4">
    <source>
        <dbReference type="Google" id="ProtNLM"/>
    </source>
</evidence>
<protein>
    <recommendedName>
        <fullName evidence="4">DUF1705 domain-containing protein</fullName>
    </recommendedName>
</protein>
<dbReference type="RefSeq" id="WP_215822212.1">
    <property type="nucleotide sequence ID" value="NZ_JAGSOY010000121.1"/>
</dbReference>
<organism evidence="2 3">
    <name type="scientific">Zooshikella harenae</name>
    <dbReference type="NCBI Taxonomy" id="2827238"/>
    <lineage>
        <taxon>Bacteria</taxon>
        <taxon>Pseudomonadati</taxon>
        <taxon>Pseudomonadota</taxon>
        <taxon>Gammaproteobacteria</taxon>
        <taxon>Oceanospirillales</taxon>
        <taxon>Zooshikellaceae</taxon>
        <taxon>Zooshikella</taxon>
    </lineage>
</organism>
<evidence type="ECO:0000313" key="3">
    <source>
        <dbReference type="Proteomes" id="UP000690515"/>
    </source>
</evidence>
<keyword evidence="1" id="KW-0472">Membrane</keyword>
<sequence length="140" mass="15828">MLGVDLCLEDNECVSAYSLKDVINDGLVFSMILNIPFLISFICYIIFQYYSKLINNIFIKIIMFLATVTLLIAADLGIKIGVHDVFSTSLAGNSSYFEGDMYKYTSLCYMFISVPSILACLMSNIYIILPLSLREKVKVW</sequence>
<accession>A0ABS5ZIM9</accession>
<feature type="transmembrane region" description="Helical" evidence="1">
    <location>
        <begin position="57"/>
        <end position="82"/>
    </location>
</feature>
<feature type="transmembrane region" description="Helical" evidence="1">
    <location>
        <begin position="27"/>
        <end position="50"/>
    </location>
</feature>
<keyword evidence="3" id="KW-1185">Reference proteome</keyword>
<keyword evidence="1" id="KW-1133">Transmembrane helix</keyword>
<evidence type="ECO:0000313" key="2">
    <source>
        <dbReference type="EMBL" id="MBU2713936.1"/>
    </source>
</evidence>
<reference evidence="2 3" key="1">
    <citation type="submission" date="2021-04" db="EMBL/GenBank/DDBJ databases">
        <authorList>
            <person name="Pira H."/>
            <person name="Risdian C."/>
            <person name="Wink J."/>
        </authorList>
    </citation>
    <scope>NUCLEOTIDE SEQUENCE [LARGE SCALE GENOMIC DNA]</scope>
    <source>
        <strain evidence="2 3">WH53</strain>
    </source>
</reference>
<feature type="transmembrane region" description="Helical" evidence="1">
    <location>
        <begin position="102"/>
        <end position="129"/>
    </location>
</feature>
<evidence type="ECO:0000256" key="1">
    <source>
        <dbReference type="SAM" id="Phobius"/>
    </source>
</evidence>
<dbReference type="Proteomes" id="UP000690515">
    <property type="component" value="Unassembled WGS sequence"/>
</dbReference>
<comment type="caution">
    <text evidence="2">The sequence shown here is derived from an EMBL/GenBank/DDBJ whole genome shotgun (WGS) entry which is preliminary data.</text>
</comment>